<evidence type="ECO:0000259" key="8">
    <source>
        <dbReference type="Pfam" id="PF01694"/>
    </source>
</evidence>
<protein>
    <submittedName>
        <fullName evidence="9">Peptidase S54, rhomboid domain</fullName>
    </submittedName>
</protein>
<comment type="subcellular location">
    <subcellularLocation>
        <location evidence="1">Membrane</location>
        <topology evidence="1">Multi-pass membrane protein</topology>
    </subcellularLocation>
</comment>
<dbReference type="eggNOG" id="COG0705">
    <property type="taxonomic scope" value="Bacteria"/>
</dbReference>
<feature type="transmembrane region" description="Helical" evidence="7">
    <location>
        <begin position="235"/>
        <end position="256"/>
    </location>
</feature>
<evidence type="ECO:0000256" key="1">
    <source>
        <dbReference type="ARBA" id="ARBA00004141"/>
    </source>
</evidence>
<dbReference type="RefSeq" id="WP_013661203.1">
    <property type="nucleotide sequence ID" value="NC_015276.1"/>
</dbReference>
<feature type="domain" description="Peptidase S54 rhomboid" evidence="8">
    <location>
        <begin position="138"/>
        <end position="278"/>
    </location>
</feature>
<sequence>MYLVYTFEKNEDPSTLTKALWNIKVGHQIVSSSNGDQLWVTDPKYVQAALEVVNIWKYDPEKLPLVQLDRSKQDKQTLQGALKETPISYLFLFSTFVVCFLTQLGENLEVVRYFLISPIYVQAGQLVSFPLTQVLQSGEWWRLVTPTFLHFSALHVIFNALWVWDLGRKIERYVGSIKWLLGALFVSIGANVAQYLISDTVFFGGLSGLVYGLVGFGWIAPYLSGGIPILISKPLFVFFVVWLAIGFTSLTESIGLGAIANTAHVTGLVFGLGFGALYGLAARNRKV</sequence>
<dbReference type="STRING" id="717774.Marme_2050"/>
<dbReference type="GO" id="GO:0004252">
    <property type="term" value="F:serine-type endopeptidase activity"/>
    <property type="evidence" value="ECO:0007669"/>
    <property type="project" value="InterPro"/>
</dbReference>
<evidence type="ECO:0000256" key="7">
    <source>
        <dbReference type="SAM" id="Phobius"/>
    </source>
</evidence>
<evidence type="ECO:0000256" key="3">
    <source>
        <dbReference type="ARBA" id="ARBA00022692"/>
    </source>
</evidence>
<dbReference type="InterPro" id="IPR050925">
    <property type="entry name" value="Rhomboid_protease_S54"/>
</dbReference>
<evidence type="ECO:0000256" key="4">
    <source>
        <dbReference type="ARBA" id="ARBA00022801"/>
    </source>
</evidence>
<dbReference type="InterPro" id="IPR022764">
    <property type="entry name" value="Peptidase_S54_rhomboid_dom"/>
</dbReference>
<feature type="transmembrane region" description="Helical" evidence="7">
    <location>
        <begin position="179"/>
        <end position="197"/>
    </location>
</feature>
<reference evidence="9 10" key="1">
    <citation type="journal article" date="2012" name="Stand. Genomic Sci.">
        <title>Complete genome sequence of the melanogenic marine bacterium Marinomonas mediterranea type strain (MMB-1(T)).</title>
        <authorList>
            <person name="Lucas-Elio P."/>
            <person name="Goodwin L."/>
            <person name="Woyke T."/>
            <person name="Pitluck S."/>
            <person name="Nolan M."/>
            <person name="Kyrpides N.C."/>
            <person name="Detter J.C."/>
            <person name="Copeland A."/>
            <person name="Teshima H."/>
            <person name="Bruce D."/>
            <person name="Detter C."/>
            <person name="Tapia R."/>
            <person name="Han S."/>
            <person name="Land M.L."/>
            <person name="Ivanova N."/>
            <person name="Mikhailova N."/>
            <person name="Johnston A.W."/>
            <person name="Sanchez-Amat A."/>
        </authorList>
    </citation>
    <scope>NUCLEOTIDE SEQUENCE [LARGE SCALE GENOMIC DNA]</scope>
    <source>
        <strain evidence="10">ATCC 700492 / JCM 21426 / NBRC 103028 / MMB-1</strain>
    </source>
</reference>
<dbReference type="PATRIC" id="fig|717774.3.peg.2111"/>
<feature type="transmembrane region" description="Helical" evidence="7">
    <location>
        <begin position="148"/>
        <end position="167"/>
    </location>
</feature>
<dbReference type="GO" id="GO:0016020">
    <property type="term" value="C:membrane"/>
    <property type="evidence" value="ECO:0007669"/>
    <property type="project" value="UniProtKB-SubCell"/>
</dbReference>
<dbReference type="PANTHER" id="PTHR43731:SF14">
    <property type="entry name" value="PRESENILIN-ASSOCIATED RHOMBOID-LIKE PROTEIN, MITOCHONDRIAL"/>
    <property type="match status" value="1"/>
</dbReference>
<gene>
    <name evidence="9" type="ordered locus">Marme_2050</name>
</gene>
<dbReference type="OrthoDB" id="9778341at2"/>
<dbReference type="PANTHER" id="PTHR43731">
    <property type="entry name" value="RHOMBOID PROTEASE"/>
    <property type="match status" value="1"/>
</dbReference>
<dbReference type="KEGG" id="mme:Marme_2050"/>
<keyword evidence="3 7" id="KW-0812">Transmembrane</keyword>
<keyword evidence="4" id="KW-0378">Hydrolase</keyword>
<proteinExistence type="inferred from homology"/>
<evidence type="ECO:0000256" key="6">
    <source>
        <dbReference type="ARBA" id="ARBA00023136"/>
    </source>
</evidence>
<evidence type="ECO:0000256" key="2">
    <source>
        <dbReference type="ARBA" id="ARBA00009045"/>
    </source>
</evidence>
<feature type="transmembrane region" description="Helical" evidence="7">
    <location>
        <begin position="203"/>
        <end position="223"/>
    </location>
</feature>
<feature type="transmembrane region" description="Helical" evidence="7">
    <location>
        <begin position="262"/>
        <end position="281"/>
    </location>
</feature>
<keyword evidence="10" id="KW-1185">Reference proteome</keyword>
<comment type="similarity">
    <text evidence="2">Belongs to the peptidase S54 family.</text>
</comment>
<organism evidence="9 10">
    <name type="scientific">Marinomonas mediterranea (strain ATCC 700492 / JCM 21426 / NBRC 103028 / MMB-1)</name>
    <dbReference type="NCBI Taxonomy" id="717774"/>
    <lineage>
        <taxon>Bacteria</taxon>
        <taxon>Pseudomonadati</taxon>
        <taxon>Pseudomonadota</taxon>
        <taxon>Gammaproteobacteria</taxon>
        <taxon>Oceanospirillales</taxon>
        <taxon>Oceanospirillaceae</taxon>
        <taxon>Marinomonas</taxon>
    </lineage>
</organism>
<keyword evidence="5 7" id="KW-1133">Transmembrane helix</keyword>
<evidence type="ECO:0000313" key="9">
    <source>
        <dbReference type="EMBL" id="ADZ91298.1"/>
    </source>
</evidence>
<name>F2K3F6_MARM1</name>
<evidence type="ECO:0000313" key="10">
    <source>
        <dbReference type="Proteomes" id="UP000001062"/>
    </source>
</evidence>
<keyword evidence="6 7" id="KW-0472">Membrane</keyword>
<dbReference type="AlphaFoldDB" id="F2K3F6"/>
<dbReference type="EMBL" id="CP002583">
    <property type="protein sequence ID" value="ADZ91298.1"/>
    <property type="molecule type" value="Genomic_DNA"/>
</dbReference>
<dbReference type="InterPro" id="IPR035952">
    <property type="entry name" value="Rhomboid-like_sf"/>
</dbReference>
<accession>F2K3F6</accession>
<dbReference type="Proteomes" id="UP000001062">
    <property type="component" value="Chromosome"/>
</dbReference>
<dbReference type="Gene3D" id="1.20.1540.10">
    <property type="entry name" value="Rhomboid-like"/>
    <property type="match status" value="1"/>
</dbReference>
<feature type="transmembrane region" description="Helical" evidence="7">
    <location>
        <begin position="87"/>
        <end position="105"/>
    </location>
</feature>
<dbReference type="SUPFAM" id="SSF144091">
    <property type="entry name" value="Rhomboid-like"/>
    <property type="match status" value="1"/>
</dbReference>
<dbReference type="Pfam" id="PF01694">
    <property type="entry name" value="Rhomboid"/>
    <property type="match status" value="1"/>
</dbReference>
<evidence type="ECO:0000256" key="5">
    <source>
        <dbReference type="ARBA" id="ARBA00022989"/>
    </source>
</evidence>
<dbReference type="HOGENOM" id="CLU_058989_1_0_6"/>